<feature type="binding site" evidence="3">
    <location>
        <begin position="25"/>
        <end position="32"/>
    </location>
    <ligand>
        <name>GTP</name>
        <dbReference type="ChEBI" id="CHEBI:37565"/>
    </ligand>
</feature>
<evidence type="ECO:0000313" key="6">
    <source>
        <dbReference type="EMBL" id="JAP96457.1"/>
    </source>
</evidence>
<feature type="binding site" evidence="4">
    <location>
        <position position="32"/>
    </location>
    <ligand>
        <name>Mg(2+)</name>
        <dbReference type="ChEBI" id="CHEBI:18420"/>
    </ligand>
</feature>
<dbReference type="GO" id="GO:0003924">
    <property type="term" value="F:GTPase activity"/>
    <property type="evidence" value="ECO:0007669"/>
    <property type="project" value="InterPro"/>
</dbReference>
<dbReference type="Gene3D" id="3.40.50.300">
    <property type="entry name" value="P-loop containing nucleotide triphosphate hydrolases"/>
    <property type="match status" value="1"/>
</dbReference>
<gene>
    <name evidence="6" type="ORF">TPC1_10206</name>
</gene>
<feature type="non-terminal residue" evidence="6">
    <location>
        <position position="153"/>
    </location>
</feature>
<dbReference type="GO" id="GO:0046872">
    <property type="term" value="F:metal ion binding"/>
    <property type="evidence" value="ECO:0007669"/>
    <property type="project" value="UniProtKB-KW"/>
</dbReference>
<dbReference type="AlphaFoldDB" id="A0A146KJ30"/>
<accession>A0A146KJ30</accession>
<dbReference type="GO" id="GO:0005525">
    <property type="term" value="F:GTP binding"/>
    <property type="evidence" value="ECO:0007669"/>
    <property type="project" value="UniProtKB-KW"/>
</dbReference>
<dbReference type="InterPro" id="IPR006689">
    <property type="entry name" value="Small_GTPase_ARF/SAR"/>
</dbReference>
<keyword evidence="2 3" id="KW-0342">GTP-binding</keyword>
<reference evidence="6" key="1">
    <citation type="submission" date="2015-07" db="EMBL/GenBank/DDBJ databases">
        <title>Adaptation to a free-living lifestyle via gene acquisitions in the diplomonad Trepomonas sp. PC1.</title>
        <authorList>
            <person name="Xu F."/>
            <person name="Jerlstrom-Hultqvist J."/>
            <person name="Kolisko M."/>
            <person name="Simpson A.G.B."/>
            <person name="Roger A.J."/>
            <person name="Svard S.G."/>
            <person name="Andersson J.O."/>
        </authorList>
    </citation>
    <scope>NUCLEOTIDE SEQUENCE</scope>
    <source>
        <strain evidence="6">PC1</strain>
    </source>
</reference>
<dbReference type="EMBL" id="GDID01000149">
    <property type="protein sequence ID" value="JAP96457.1"/>
    <property type="molecule type" value="Transcribed_RNA"/>
</dbReference>
<keyword evidence="4" id="KW-0460">Magnesium</keyword>
<evidence type="ECO:0000256" key="3">
    <source>
        <dbReference type="PIRSR" id="PIRSR606689-1"/>
    </source>
</evidence>
<keyword evidence="4" id="KW-0479">Metal-binding</keyword>
<dbReference type="Pfam" id="PF00025">
    <property type="entry name" value="Arf"/>
    <property type="match status" value="1"/>
</dbReference>
<keyword evidence="1 3" id="KW-0547">Nucleotide-binding</keyword>
<evidence type="ECO:0000256" key="4">
    <source>
        <dbReference type="PIRSR" id="PIRSR606689-2"/>
    </source>
</evidence>
<keyword evidence="5" id="KW-0732">Signal</keyword>
<evidence type="ECO:0000256" key="1">
    <source>
        <dbReference type="ARBA" id="ARBA00022741"/>
    </source>
</evidence>
<evidence type="ECO:0000256" key="2">
    <source>
        <dbReference type="ARBA" id="ARBA00023134"/>
    </source>
</evidence>
<feature type="signal peptide" evidence="5">
    <location>
        <begin position="1"/>
        <end position="21"/>
    </location>
</feature>
<name>A0A146KJ30_9EUKA</name>
<protein>
    <submittedName>
        <fullName evidence="6">ADP ribosylation factor family protein</fullName>
    </submittedName>
</protein>
<feature type="chain" id="PRO_5007526593" evidence="5">
    <location>
        <begin position="22"/>
        <end position="153"/>
    </location>
</feature>
<proteinExistence type="predicted"/>
<dbReference type="InterPro" id="IPR027417">
    <property type="entry name" value="P-loop_NTPase"/>
</dbReference>
<feature type="non-terminal residue" evidence="6">
    <location>
        <position position="1"/>
    </location>
</feature>
<organism evidence="6">
    <name type="scientific">Trepomonas sp. PC1</name>
    <dbReference type="NCBI Taxonomy" id="1076344"/>
    <lineage>
        <taxon>Eukaryota</taxon>
        <taxon>Metamonada</taxon>
        <taxon>Diplomonadida</taxon>
        <taxon>Hexamitidae</taxon>
        <taxon>Hexamitinae</taxon>
        <taxon>Trepomonas</taxon>
    </lineage>
</organism>
<sequence length="153" mass="17603">IQQFILRILILLHILRKKVNILVIGEEQSGKSTVIKQLNENIVIQNLNSPQLFKINHGKFKLLVTELPGSILAHLDNIQDYLSKAEILIYVVDAQHPDIGMQRLKLLSVQKAKCSVLVTKREQSPSFDFNSFQEKIERNGFKVFGQINELIEW</sequence>
<feature type="binding site" evidence="3">
    <location>
        <position position="69"/>
    </location>
    <ligand>
        <name>GTP</name>
        <dbReference type="ChEBI" id="CHEBI:37565"/>
    </ligand>
</feature>
<evidence type="ECO:0000256" key="5">
    <source>
        <dbReference type="SAM" id="SignalP"/>
    </source>
</evidence>
<dbReference type="SUPFAM" id="SSF52540">
    <property type="entry name" value="P-loop containing nucleoside triphosphate hydrolases"/>
    <property type="match status" value="1"/>
</dbReference>